<evidence type="ECO:0000256" key="5">
    <source>
        <dbReference type="ARBA" id="ARBA00022519"/>
    </source>
</evidence>
<organism evidence="14 15">
    <name type="scientific">Burkholderia plantarii</name>
    <dbReference type="NCBI Taxonomy" id="41899"/>
    <lineage>
        <taxon>Bacteria</taxon>
        <taxon>Pseudomonadati</taxon>
        <taxon>Pseudomonadota</taxon>
        <taxon>Betaproteobacteria</taxon>
        <taxon>Burkholderiales</taxon>
        <taxon>Burkholderiaceae</taxon>
        <taxon>Burkholderia</taxon>
    </lineage>
</organism>
<reference evidence="15" key="1">
    <citation type="submission" date="2011-03" db="EMBL/GenBank/DDBJ databases">
        <authorList>
            <person name="Voget S."/>
            <person name="Streit W.R."/>
            <person name="Jaeger K.E."/>
            <person name="Daniel R."/>
        </authorList>
    </citation>
    <scope>NUCLEOTIDE SEQUENCE [LARGE SCALE GENOMIC DNA]</scope>
    <source>
        <strain evidence="15">PG1</strain>
    </source>
</reference>
<dbReference type="InterPro" id="IPR012902">
    <property type="entry name" value="N_methyl_site"/>
</dbReference>
<evidence type="ECO:0000256" key="2">
    <source>
        <dbReference type="ARBA" id="ARBA00021549"/>
    </source>
</evidence>
<dbReference type="NCBIfam" id="TIGR02532">
    <property type="entry name" value="IV_pilin_GFxxxE"/>
    <property type="match status" value="1"/>
</dbReference>
<dbReference type="GO" id="GO:0005886">
    <property type="term" value="C:plasma membrane"/>
    <property type="evidence" value="ECO:0007669"/>
    <property type="project" value="UniProtKB-SubCell"/>
</dbReference>
<dbReference type="GO" id="GO:0015628">
    <property type="term" value="P:protein secretion by the type II secretion system"/>
    <property type="evidence" value="ECO:0007669"/>
    <property type="project" value="InterPro"/>
</dbReference>
<dbReference type="InterPro" id="IPR045584">
    <property type="entry name" value="Pilin-like"/>
</dbReference>
<keyword evidence="8 12" id="KW-0472">Membrane</keyword>
<evidence type="ECO:0000313" key="14">
    <source>
        <dbReference type="EMBL" id="AJK50049.1"/>
    </source>
</evidence>
<evidence type="ECO:0000256" key="4">
    <source>
        <dbReference type="ARBA" id="ARBA00022481"/>
    </source>
</evidence>
<dbReference type="SUPFAM" id="SSF54523">
    <property type="entry name" value="Pili subunits"/>
    <property type="match status" value="1"/>
</dbReference>
<feature type="transmembrane region" description="Helical" evidence="12">
    <location>
        <begin position="46"/>
        <end position="69"/>
    </location>
</feature>
<dbReference type="InterPro" id="IPR022346">
    <property type="entry name" value="T2SS_GspH"/>
</dbReference>
<dbReference type="KEGG" id="bgp:BGL_2c19850"/>
<dbReference type="Proteomes" id="UP000031838">
    <property type="component" value="Chromosome 2"/>
</dbReference>
<evidence type="ECO:0000256" key="1">
    <source>
        <dbReference type="ARBA" id="ARBA00004377"/>
    </source>
</evidence>
<accession>A0A0B6S6H2</accession>
<gene>
    <name evidence="14" type="primary">gspH</name>
    <name evidence="14" type="ORF">BGL_2c19850</name>
</gene>
<feature type="compositionally biased region" description="Basic residues" evidence="11">
    <location>
        <begin position="26"/>
        <end position="40"/>
    </location>
</feature>
<evidence type="ECO:0000256" key="6">
    <source>
        <dbReference type="ARBA" id="ARBA00022692"/>
    </source>
</evidence>
<evidence type="ECO:0000256" key="10">
    <source>
        <dbReference type="ARBA" id="ARBA00030775"/>
    </source>
</evidence>
<dbReference type="EMBL" id="CP002581">
    <property type="protein sequence ID" value="AJK50049.1"/>
    <property type="molecule type" value="Genomic_DNA"/>
</dbReference>
<evidence type="ECO:0000256" key="12">
    <source>
        <dbReference type="SAM" id="Phobius"/>
    </source>
</evidence>
<evidence type="ECO:0000256" key="3">
    <source>
        <dbReference type="ARBA" id="ARBA00022475"/>
    </source>
</evidence>
<keyword evidence="7 12" id="KW-1133">Transmembrane helix</keyword>
<dbReference type="RefSeq" id="WP_080937460.1">
    <property type="nucleotide sequence ID" value="NZ_CP002581.1"/>
</dbReference>
<keyword evidence="15" id="KW-1185">Reference proteome</keyword>
<feature type="domain" description="General secretion pathway GspH" evidence="13">
    <location>
        <begin position="81"/>
        <end position="181"/>
    </location>
</feature>
<comment type="similarity">
    <text evidence="9">Belongs to the GSP H family.</text>
</comment>
<reference evidence="14 15" key="2">
    <citation type="journal article" date="2016" name="Appl. Microbiol. Biotechnol.">
        <title>Mutations improving production and secretion of extracellular lipase by Burkholderia glumae PG1.</title>
        <authorList>
            <person name="Knapp A."/>
            <person name="Voget S."/>
            <person name="Gao R."/>
            <person name="Zaburannyi N."/>
            <person name="Krysciak D."/>
            <person name="Breuer M."/>
            <person name="Hauer B."/>
            <person name="Streit W.R."/>
            <person name="Muller R."/>
            <person name="Daniel R."/>
            <person name="Jaeger K.E."/>
        </authorList>
    </citation>
    <scope>NUCLEOTIDE SEQUENCE [LARGE SCALE GENOMIC DNA]</scope>
    <source>
        <strain evidence="14 15">PG1</strain>
    </source>
</reference>
<keyword evidence="4" id="KW-0488">Methylation</keyword>
<dbReference type="Pfam" id="PF07963">
    <property type="entry name" value="N_methyl"/>
    <property type="match status" value="1"/>
</dbReference>
<keyword evidence="5" id="KW-0997">Cell inner membrane</keyword>
<proteinExistence type="inferred from homology"/>
<protein>
    <recommendedName>
        <fullName evidence="2">Type II secretion system protein H</fullName>
    </recommendedName>
    <alternativeName>
        <fullName evidence="10">General secretion pathway protein H</fullName>
    </alternativeName>
</protein>
<keyword evidence="3" id="KW-1003">Cell membrane</keyword>
<evidence type="ECO:0000256" key="9">
    <source>
        <dbReference type="ARBA" id="ARBA00025772"/>
    </source>
</evidence>
<dbReference type="AlphaFoldDB" id="A0A0B6S6H2"/>
<name>A0A0B6S6H2_BURPL</name>
<comment type="subcellular location">
    <subcellularLocation>
        <location evidence="1">Cell inner membrane</location>
        <topology evidence="1">Single-pass membrane protein</topology>
    </subcellularLocation>
</comment>
<sequence length="194" mass="20995">MSITASITASPAGGAPAAPPPAGRPRPPRARRRAPRPPRVARRERAFTLIEMLVVLLIAGLLIAAVTLAPSRNRRTELSEEAQRLASLLESAGDEAQVRSLPIAWQPVNGGYRFMQRAENGDWRTLGDELFRPRRWGAEVTDVAIRYSDGGKPLSRVVIGDESIDAPVTITLSSGSSRLEVVSTGIGNFIVRRP</sequence>
<dbReference type="HOGENOM" id="CLU_113215_0_0_4"/>
<dbReference type="Gene3D" id="3.55.40.10">
    <property type="entry name" value="minor pseudopilin epsh domain"/>
    <property type="match status" value="1"/>
</dbReference>
<dbReference type="GO" id="GO:0015627">
    <property type="term" value="C:type II protein secretion system complex"/>
    <property type="evidence" value="ECO:0007669"/>
    <property type="project" value="InterPro"/>
</dbReference>
<dbReference type="Pfam" id="PF12019">
    <property type="entry name" value="GspH"/>
    <property type="match status" value="1"/>
</dbReference>
<evidence type="ECO:0000256" key="7">
    <source>
        <dbReference type="ARBA" id="ARBA00022989"/>
    </source>
</evidence>
<evidence type="ECO:0000256" key="8">
    <source>
        <dbReference type="ARBA" id="ARBA00023136"/>
    </source>
</evidence>
<evidence type="ECO:0000256" key="11">
    <source>
        <dbReference type="SAM" id="MobiDB-lite"/>
    </source>
</evidence>
<feature type="region of interest" description="Disordered" evidence="11">
    <location>
        <begin position="1"/>
        <end position="40"/>
    </location>
</feature>
<evidence type="ECO:0000259" key="13">
    <source>
        <dbReference type="Pfam" id="PF12019"/>
    </source>
</evidence>
<evidence type="ECO:0000313" key="15">
    <source>
        <dbReference type="Proteomes" id="UP000031838"/>
    </source>
</evidence>
<keyword evidence="6 12" id="KW-0812">Transmembrane</keyword>